<dbReference type="PANTHER" id="PTHR48041:SF91">
    <property type="entry name" value="ABC TRANSPORTER G FAMILY MEMBER 28"/>
    <property type="match status" value="1"/>
</dbReference>
<organism evidence="10 11">
    <name type="scientific">Penicillium angulare</name>
    <dbReference type="NCBI Taxonomy" id="116970"/>
    <lineage>
        <taxon>Eukaryota</taxon>
        <taxon>Fungi</taxon>
        <taxon>Dikarya</taxon>
        <taxon>Ascomycota</taxon>
        <taxon>Pezizomycotina</taxon>
        <taxon>Eurotiomycetes</taxon>
        <taxon>Eurotiomycetidae</taxon>
        <taxon>Eurotiales</taxon>
        <taxon>Aspergillaceae</taxon>
        <taxon>Penicillium</taxon>
    </lineage>
</organism>
<dbReference type="InterPro" id="IPR050352">
    <property type="entry name" value="ABCG_transporters"/>
</dbReference>
<feature type="transmembrane region" description="Helical" evidence="8">
    <location>
        <begin position="573"/>
        <end position="591"/>
    </location>
</feature>
<dbReference type="EMBL" id="JAPQKH010000007">
    <property type="protein sequence ID" value="KAJ5088545.1"/>
    <property type="molecule type" value="Genomic_DNA"/>
</dbReference>
<dbReference type="PANTHER" id="PTHR48041">
    <property type="entry name" value="ABC TRANSPORTER G FAMILY MEMBER 28"/>
    <property type="match status" value="1"/>
</dbReference>
<dbReference type="AlphaFoldDB" id="A0A9W9K0S0"/>
<keyword evidence="5" id="KW-0067">ATP-binding</keyword>
<dbReference type="InterPro" id="IPR027417">
    <property type="entry name" value="P-loop_NTPase"/>
</dbReference>
<sequence>MRTKGAVSSYSVDMTGDLEEVTPKCANEKNTTSEVDETDINQNDPAVVQFIASLVAHSAIREKCVEFGFQNLGFSVKGGSDVLSELTGEIKQGSLWGVMGPSGAGKSTFVNVLLGKIKQTSGSIHVNGIEGHMRKFKKLIGFVPQDDIILPELTVRENILHSARIRLEVSWTESQIQQHVNALISCLRLTHVQHSLVGDVSKRGISGGQRKRVSIALELAAAPKALVLDEPTSGLDATAALSIIRLLKALCHQGVTVMCIIHQPRAEIFQALDKLLLLSGGRQVYLGDRSRCVEYFETKGFTFPRHCNPADVIMDIISGHGSGYSHSGPSGPVRTLVQIIQDWERIQPGPTTVENQALAHNQEQVNLSAELNTYDQLRGASWSRQAYLCLLRGVKQQTRQTTSFILEISVGAVAGLLIGLSVYKIEGLLFQGVFLHPFELLSSATNYTLVPELGLLCSLAIGLAAAPPGVKAFGEESIYGLASIIAVITRREDGPLMSMIVSLIIGVFGGYGPPLSTVQSWHLQWFWYMCPGTWLSEAYFNEHTAPFSYLYDLEAAAAWTGYTIGRTNIDLCMLLVIGSVYRLIAYLALVVSDWKIPLQ</sequence>
<evidence type="ECO:0000256" key="2">
    <source>
        <dbReference type="ARBA" id="ARBA00022448"/>
    </source>
</evidence>
<accession>A0A9W9K0S0</accession>
<evidence type="ECO:0000256" key="6">
    <source>
        <dbReference type="ARBA" id="ARBA00022989"/>
    </source>
</evidence>
<dbReference type="InterPro" id="IPR003593">
    <property type="entry name" value="AAA+_ATPase"/>
</dbReference>
<keyword evidence="11" id="KW-1185">Reference proteome</keyword>
<reference evidence="10" key="1">
    <citation type="submission" date="2022-11" db="EMBL/GenBank/DDBJ databases">
        <authorList>
            <person name="Petersen C."/>
        </authorList>
    </citation>
    <scope>NUCLEOTIDE SEQUENCE</scope>
    <source>
        <strain evidence="10">IBT 30069</strain>
    </source>
</reference>
<dbReference type="CDD" id="cd03213">
    <property type="entry name" value="ABCG_EPDR"/>
    <property type="match status" value="1"/>
</dbReference>
<gene>
    <name evidence="10" type="ORF">N7456_012161</name>
</gene>
<dbReference type="GO" id="GO:0016020">
    <property type="term" value="C:membrane"/>
    <property type="evidence" value="ECO:0007669"/>
    <property type="project" value="UniProtKB-SubCell"/>
</dbReference>
<keyword evidence="7 8" id="KW-0472">Membrane</keyword>
<dbReference type="SMART" id="SM00382">
    <property type="entry name" value="AAA"/>
    <property type="match status" value="1"/>
</dbReference>
<dbReference type="FunFam" id="3.40.50.300:FF:000367">
    <property type="entry name" value="ABC transporter G family member 24"/>
    <property type="match status" value="1"/>
</dbReference>
<comment type="caution">
    <text evidence="10">The sequence shown here is derived from an EMBL/GenBank/DDBJ whole genome shotgun (WGS) entry which is preliminary data.</text>
</comment>
<dbReference type="Gene3D" id="3.40.50.300">
    <property type="entry name" value="P-loop containing nucleotide triphosphate hydrolases"/>
    <property type="match status" value="1"/>
</dbReference>
<evidence type="ECO:0000259" key="9">
    <source>
        <dbReference type="PROSITE" id="PS50893"/>
    </source>
</evidence>
<dbReference type="GO" id="GO:0005524">
    <property type="term" value="F:ATP binding"/>
    <property type="evidence" value="ECO:0007669"/>
    <property type="project" value="UniProtKB-KW"/>
</dbReference>
<evidence type="ECO:0000313" key="11">
    <source>
        <dbReference type="Proteomes" id="UP001149165"/>
    </source>
</evidence>
<proteinExistence type="predicted"/>
<dbReference type="SUPFAM" id="SSF52540">
    <property type="entry name" value="P-loop containing nucleoside triphosphate hydrolases"/>
    <property type="match status" value="1"/>
</dbReference>
<dbReference type="PROSITE" id="PS00211">
    <property type="entry name" value="ABC_TRANSPORTER_1"/>
    <property type="match status" value="1"/>
</dbReference>
<dbReference type="PROSITE" id="PS50893">
    <property type="entry name" value="ABC_TRANSPORTER_2"/>
    <property type="match status" value="1"/>
</dbReference>
<dbReference type="InterPro" id="IPR017871">
    <property type="entry name" value="ABC_transporter-like_CS"/>
</dbReference>
<dbReference type="OrthoDB" id="66620at2759"/>
<evidence type="ECO:0000256" key="4">
    <source>
        <dbReference type="ARBA" id="ARBA00022741"/>
    </source>
</evidence>
<evidence type="ECO:0000256" key="7">
    <source>
        <dbReference type="ARBA" id="ARBA00023136"/>
    </source>
</evidence>
<dbReference type="InterPro" id="IPR043926">
    <property type="entry name" value="ABCG_dom"/>
</dbReference>
<feature type="domain" description="ABC transporter" evidence="9">
    <location>
        <begin position="67"/>
        <end position="305"/>
    </location>
</feature>
<keyword evidence="2" id="KW-0813">Transport</keyword>
<comment type="subcellular location">
    <subcellularLocation>
        <location evidence="1">Membrane</location>
        <topology evidence="1">Multi-pass membrane protein</topology>
    </subcellularLocation>
</comment>
<keyword evidence="6 8" id="KW-1133">Transmembrane helix</keyword>
<dbReference type="Pfam" id="PF19055">
    <property type="entry name" value="ABC2_membrane_7"/>
    <property type="match status" value="1"/>
</dbReference>
<evidence type="ECO:0000256" key="5">
    <source>
        <dbReference type="ARBA" id="ARBA00022840"/>
    </source>
</evidence>
<evidence type="ECO:0000313" key="10">
    <source>
        <dbReference type="EMBL" id="KAJ5088545.1"/>
    </source>
</evidence>
<dbReference type="InterPro" id="IPR003439">
    <property type="entry name" value="ABC_transporter-like_ATP-bd"/>
</dbReference>
<evidence type="ECO:0000256" key="3">
    <source>
        <dbReference type="ARBA" id="ARBA00022692"/>
    </source>
</evidence>
<keyword evidence="3 8" id="KW-0812">Transmembrane</keyword>
<evidence type="ECO:0000256" key="1">
    <source>
        <dbReference type="ARBA" id="ARBA00004141"/>
    </source>
</evidence>
<dbReference type="GO" id="GO:0140359">
    <property type="term" value="F:ABC-type transporter activity"/>
    <property type="evidence" value="ECO:0007669"/>
    <property type="project" value="InterPro"/>
</dbReference>
<keyword evidence="4" id="KW-0547">Nucleotide-binding</keyword>
<dbReference type="GO" id="GO:0016887">
    <property type="term" value="F:ATP hydrolysis activity"/>
    <property type="evidence" value="ECO:0007669"/>
    <property type="project" value="InterPro"/>
</dbReference>
<reference evidence="10" key="2">
    <citation type="journal article" date="2023" name="IMA Fungus">
        <title>Comparative genomic study of the Penicillium genus elucidates a diverse pangenome and 15 lateral gene transfer events.</title>
        <authorList>
            <person name="Petersen C."/>
            <person name="Sorensen T."/>
            <person name="Nielsen M.R."/>
            <person name="Sondergaard T.E."/>
            <person name="Sorensen J.L."/>
            <person name="Fitzpatrick D.A."/>
            <person name="Frisvad J.C."/>
            <person name="Nielsen K.L."/>
        </authorList>
    </citation>
    <scope>NUCLEOTIDE SEQUENCE</scope>
    <source>
        <strain evidence="10">IBT 30069</strain>
    </source>
</reference>
<feature type="transmembrane region" description="Helical" evidence="8">
    <location>
        <begin position="496"/>
        <end position="513"/>
    </location>
</feature>
<name>A0A9W9K0S0_9EURO</name>
<dbReference type="Proteomes" id="UP001149165">
    <property type="component" value="Unassembled WGS sequence"/>
</dbReference>
<dbReference type="Pfam" id="PF00005">
    <property type="entry name" value="ABC_tran"/>
    <property type="match status" value="1"/>
</dbReference>
<protein>
    <recommendedName>
        <fullName evidence="9">ABC transporter domain-containing protein</fullName>
    </recommendedName>
</protein>
<evidence type="ECO:0000256" key="8">
    <source>
        <dbReference type="SAM" id="Phobius"/>
    </source>
</evidence>
<feature type="transmembrane region" description="Helical" evidence="8">
    <location>
        <begin position="404"/>
        <end position="423"/>
    </location>
</feature>